<dbReference type="InterPro" id="IPR032783">
    <property type="entry name" value="AraC_lig"/>
</dbReference>
<dbReference type="PANTHER" id="PTHR46796:SF7">
    <property type="entry name" value="ARAC FAMILY TRANSCRIPTIONAL REGULATOR"/>
    <property type="match status" value="1"/>
</dbReference>
<dbReference type="SUPFAM" id="SSF46689">
    <property type="entry name" value="Homeodomain-like"/>
    <property type="match status" value="2"/>
</dbReference>
<evidence type="ECO:0000313" key="6">
    <source>
        <dbReference type="Proteomes" id="UP000050783"/>
    </source>
</evidence>
<dbReference type="SMART" id="SM00342">
    <property type="entry name" value="HTH_ARAC"/>
    <property type="match status" value="1"/>
</dbReference>
<dbReference type="Gene3D" id="1.10.10.60">
    <property type="entry name" value="Homeodomain-like"/>
    <property type="match status" value="2"/>
</dbReference>
<organism evidence="5 6">
    <name type="scientific">Ruegeria atlantica</name>
    <dbReference type="NCBI Taxonomy" id="81569"/>
    <lineage>
        <taxon>Bacteria</taxon>
        <taxon>Pseudomonadati</taxon>
        <taxon>Pseudomonadota</taxon>
        <taxon>Alphaproteobacteria</taxon>
        <taxon>Rhodobacterales</taxon>
        <taxon>Roseobacteraceae</taxon>
        <taxon>Ruegeria</taxon>
    </lineage>
</organism>
<sequence>MPYVQESLQIVHTAGRTRGRVYLNPMLDLLSDVLTRLSLKGTFYFRTSFSPPFGIQVPTYQNVARFHFVQRGELKVFVSNTGQTLRLKQGDLIVIPHGSAHALLCNEVQPLDALPLEHVLEEAGYKGDGVLIYGGEDKSRDTQLICGHFSFTGPPGRQGTGHMLIDRLPPYILIENYGEEAGAWIEATLRMIGSEINGARIGGDLIALKLSEVLFAQAIRAHLEHQSPSETALAGFADSRISRALTALHHSPAQEWSVESLAREAGMSRTAFAQLFADKMGTTPMQYLTDWRMQIACHGLTEARWNVADAAAEVGYASEAAFSRVFKKQVGVSPAAYRSMH</sequence>
<dbReference type="STRING" id="81569.RUM4293_01545"/>
<evidence type="ECO:0000256" key="1">
    <source>
        <dbReference type="ARBA" id="ARBA00023015"/>
    </source>
</evidence>
<accession>A0A0N7LR43</accession>
<evidence type="ECO:0000259" key="4">
    <source>
        <dbReference type="PROSITE" id="PS01124"/>
    </source>
</evidence>
<evidence type="ECO:0000313" key="5">
    <source>
        <dbReference type="EMBL" id="CUH49780.1"/>
    </source>
</evidence>
<keyword evidence="2" id="KW-0238">DNA-binding</keyword>
<dbReference type="PRINTS" id="PR00032">
    <property type="entry name" value="HTHARAC"/>
</dbReference>
<dbReference type="SUPFAM" id="SSF51182">
    <property type="entry name" value="RmlC-like cupins"/>
    <property type="match status" value="1"/>
</dbReference>
<dbReference type="InterPro" id="IPR014710">
    <property type="entry name" value="RmlC-like_jellyroll"/>
</dbReference>
<dbReference type="GO" id="GO:0043565">
    <property type="term" value="F:sequence-specific DNA binding"/>
    <property type="evidence" value="ECO:0007669"/>
    <property type="project" value="InterPro"/>
</dbReference>
<dbReference type="InterPro" id="IPR050204">
    <property type="entry name" value="AraC_XylS_family_regulators"/>
</dbReference>
<keyword evidence="3" id="KW-0804">Transcription</keyword>
<dbReference type="Proteomes" id="UP000050783">
    <property type="component" value="Unassembled WGS sequence"/>
</dbReference>
<dbReference type="EMBL" id="CYPU01000071">
    <property type="protein sequence ID" value="CUH49780.1"/>
    <property type="molecule type" value="Genomic_DNA"/>
</dbReference>
<protein>
    <submittedName>
        <fullName evidence="5">Exoenzyme S synthesis regulatory protein ExsA</fullName>
    </submittedName>
</protein>
<dbReference type="InterPro" id="IPR018060">
    <property type="entry name" value="HTH_AraC"/>
</dbReference>
<reference evidence="5 6" key="1">
    <citation type="submission" date="2015-09" db="EMBL/GenBank/DDBJ databases">
        <authorList>
            <consortium name="Swine Surveillance"/>
        </authorList>
    </citation>
    <scope>NUCLEOTIDE SEQUENCE [LARGE SCALE GENOMIC DNA]</scope>
    <source>
        <strain evidence="5 6">CECT 4292</strain>
    </source>
</reference>
<dbReference type="GO" id="GO:0003700">
    <property type="term" value="F:DNA-binding transcription factor activity"/>
    <property type="evidence" value="ECO:0007669"/>
    <property type="project" value="InterPro"/>
</dbReference>
<evidence type="ECO:0000256" key="3">
    <source>
        <dbReference type="ARBA" id="ARBA00023163"/>
    </source>
</evidence>
<feature type="domain" description="HTH araC/xylS-type" evidence="4">
    <location>
        <begin position="242"/>
        <end position="340"/>
    </location>
</feature>
<dbReference type="PROSITE" id="PS01124">
    <property type="entry name" value="HTH_ARAC_FAMILY_2"/>
    <property type="match status" value="1"/>
</dbReference>
<dbReference type="PANTHER" id="PTHR46796">
    <property type="entry name" value="HTH-TYPE TRANSCRIPTIONAL ACTIVATOR RHAS-RELATED"/>
    <property type="match status" value="1"/>
</dbReference>
<evidence type="ECO:0000256" key="2">
    <source>
        <dbReference type="ARBA" id="ARBA00023125"/>
    </source>
</evidence>
<dbReference type="PROSITE" id="PS00041">
    <property type="entry name" value="HTH_ARAC_FAMILY_1"/>
    <property type="match status" value="1"/>
</dbReference>
<dbReference type="Gene3D" id="2.60.120.10">
    <property type="entry name" value="Jelly Rolls"/>
    <property type="match status" value="1"/>
</dbReference>
<dbReference type="Pfam" id="PF12852">
    <property type="entry name" value="Cupin_6"/>
    <property type="match status" value="1"/>
</dbReference>
<name>A0A0N7LR43_9RHOB</name>
<gene>
    <name evidence="5" type="primary">exsA</name>
    <name evidence="5" type="ORF">RUA4292_03977</name>
</gene>
<keyword evidence="1" id="KW-0805">Transcription regulation</keyword>
<dbReference type="InterPro" id="IPR011051">
    <property type="entry name" value="RmlC_Cupin_sf"/>
</dbReference>
<dbReference type="AlphaFoldDB" id="A0A0N7LR43"/>
<dbReference type="InterPro" id="IPR018062">
    <property type="entry name" value="HTH_AraC-typ_CS"/>
</dbReference>
<proteinExistence type="predicted"/>
<dbReference type="InterPro" id="IPR020449">
    <property type="entry name" value="Tscrpt_reg_AraC-type_HTH"/>
</dbReference>
<dbReference type="Pfam" id="PF12833">
    <property type="entry name" value="HTH_18"/>
    <property type="match status" value="1"/>
</dbReference>
<dbReference type="InterPro" id="IPR009057">
    <property type="entry name" value="Homeodomain-like_sf"/>
</dbReference>